<feature type="domain" description="Cadherin" evidence="20">
    <location>
        <begin position="260"/>
        <end position="367"/>
    </location>
</feature>
<evidence type="ECO:0000256" key="16">
    <source>
        <dbReference type="RuleBase" id="RU003318"/>
    </source>
</evidence>
<evidence type="ECO:0000256" key="13">
    <source>
        <dbReference type="ARBA" id="ARBA00023136"/>
    </source>
</evidence>
<dbReference type="InterPro" id="IPR027397">
    <property type="entry name" value="Catenin-bd_sf"/>
</dbReference>
<dbReference type="GO" id="GO:0005509">
    <property type="term" value="F:calcium ion binding"/>
    <property type="evidence" value="ECO:0007669"/>
    <property type="project" value="UniProtKB-UniRule"/>
</dbReference>
<dbReference type="GO" id="GO:0005886">
    <property type="term" value="C:plasma membrane"/>
    <property type="evidence" value="ECO:0007669"/>
    <property type="project" value="UniProtKB-SubCell"/>
</dbReference>
<feature type="chain" id="PRO_5038868532" description="Cadherin domain-containing protein" evidence="19">
    <location>
        <begin position="27"/>
        <end position="923"/>
    </location>
</feature>
<dbReference type="PROSITE" id="PS50268">
    <property type="entry name" value="CADHERIN_2"/>
    <property type="match status" value="4"/>
</dbReference>
<comment type="function">
    <text evidence="17">A component of desmosome cell-cell junctions which are required for positive regulation of cellular adhesion. Involved in the interaction of plaque proteins and intermediate filaments mediating cell-cell adhesion.</text>
</comment>
<evidence type="ECO:0000313" key="22">
    <source>
        <dbReference type="Proteomes" id="UP001044222"/>
    </source>
</evidence>
<keyword evidence="22" id="KW-1185">Reference proteome</keyword>
<dbReference type="GO" id="GO:0045216">
    <property type="term" value="P:cell-cell junction organization"/>
    <property type="evidence" value="ECO:0007669"/>
    <property type="project" value="UniProtKB-ARBA"/>
</dbReference>
<evidence type="ECO:0000256" key="18">
    <source>
        <dbReference type="SAM" id="Phobius"/>
    </source>
</evidence>
<dbReference type="Gene3D" id="2.60.40.60">
    <property type="entry name" value="Cadherins"/>
    <property type="match status" value="5"/>
</dbReference>
<evidence type="ECO:0000256" key="12">
    <source>
        <dbReference type="ARBA" id="ARBA00022989"/>
    </source>
</evidence>
<evidence type="ECO:0000256" key="4">
    <source>
        <dbReference type="ARBA" id="ARBA00022685"/>
    </source>
</evidence>
<reference evidence="21" key="1">
    <citation type="submission" date="2021-01" db="EMBL/GenBank/DDBJ databases">
        <title>A chromosome-scale assembly of European eel, Anguilla anguilla.</title>
        <authorList>
            <person name="Henkel C."/>
            <person name="Jong-Raadsen S.A."/>
            <person name="Dufour S."/>
            <person name="Weltzien F.-A."/>
            <person name="Palstra A.P."/>
            <person name="Pelster B."/>
            <person name="Spaink H.P."/>
            <person name="Van Den Thillart G.E."/>
            <person name="Jansen H."/>
            <person name="Zahm M."/>
            <person name="Klopp C."/>
            <person name="Cedric C."/>
            <person name="Louis A."/>
            <person name="Berthelot C."/>
            <person name="Parey E."/>
            <person name="Roest Crollius H."/>
            <person name="Montfort J."/>
            <person name="Robinson-Rechavi M."/>
            <person name="Bucao C."/>
            <person name="Bouchez O."/>
            <person name="Gislard M."/>
            <person name="Lluch J."/>
            <person name="Milhes M."/>
            <person name="Lampietro C."/>
            <person name="Lopez Roques C."/>
            <person name="Donnadieu C."/>
            <person name="Braasch I."/>
            <person name="Desvignes T."/>
            <person name="Postlethwait J."/>
            <person name="Bobe J."/>
            <person name="Guiguen Y."/>
            <person name="Dirks R."/>
        </authorList>
    </citation>
    <scope>NUCLEOTIDE SEQUENCE</scope>
    <source>
        <strain evidence="21">Tag_6206</strain>
        <tissue evidence="21">Liver</tissue>
    </source>
</reference>
<dbReference type="InterPro" id="IPR050971">
    <property type="entry name" value="Cadherin-domain_protein"/>
</dbReference>
<feature type="transmembrane region" description="Helical" evidence="18">
    <location>
        <begin position="569"/>
        <end position="590"/>
    </location>
</feature>
<protein>
    <recommendedName>
        <fullName evidence="20">Cadherin domain-containing protein</fullName>
    </recommendedName>
</protein>
<evidence type="ECO:0000256" key="17">
    <source>
        <dbReference type="RuleBase" id="RU004358"/>
    </source>
</evidence>
<feature type="signal peptide" evidence="19">
    <location>
        <begin position="1"/>
        <end position="26"/>
    </location>
</feature>
<organism evidence="21 22">
    <name type="scientific">Anguilla anguilla</name>
    <name type="common">European freshwater eel</name>
    <name type="synonym">Muraena anguilla</name>
    <dbReference type="NCBI Taxonomy" id="7936"/>
    <lineage>
        <taxon>Eukaryota</taxon>
        <taxon>Metazoa</taxon>
        <taxon>Chordata</taxon>
        <taxon>Craniata</taxon>
        <taxon>Vertebrata</taxon>
        <taxon>Euteleostomi</taxon>
        <taxon>Actinopterygii</taxon>
        <taxon>Neopterygii</taxon>
        <taxon>Teleostei</taxon>
        <taxon>Anguilliformes</taxon>
        <taxon>Anguillidae</taxon>
        <taxon>Anguilla</taxon>
    </lineage>
</organism>
<evidence type="ECO:0000256" key="6">
    <source>
        <dbReference type="ARBA" id="ARBA00022723"/>
    </source>
</evidence>
<evidence type="ECO:0000259" key="20">
    <source>
        <dbReference type="PROSITE" id="PS50268"/>
    </source>
</evidence>
<keyword evidence="3" id="KW-1003">Cell membrane</keyword>
<dbReference type="FunFam" id="2.60.40.60:FF:000083">
    <property type="entry name" value="Desmoglein 1"/>
    <property type="match status" value="1"/>
</dbReference>
<dbReference type="InterPro" id="IPR015919">
    <property type="entry name" value="Cadherin-like_sf"/>
</dbReference>
<keyword evidence="13 18" id="KW-0472">Membrane</keyword>
<dbReference type="InterPro" id="IPR000233">
    <property type="entry name" value="Cadherin_Y-type_LIR"/>
</dbReference>
<keyword evidence="7 19" id="KW-0732">Signal</keyword>
<gene>
    <name evidence="21" type="ORF">ANANG_G00076400</name>
</gene>
<dbReference type="PRINTS" id="PR00205">
    <property type="entry name" value="CADHERIN"/>
</dbReference>
<evidence type="ECO:0000256" key="10">
    <source>
        <dbReference type="ARBA" id="ARBA00022889"/>
    </source>
</evidence>
<keyword evidence="14" id="KW-0325">Glycoprotein</keyword>
<evidence type="ECO:0000313" key="21">
    <source>
        <dbReference type="EMBL" id="KAG5849882.1"/>
    </source>
</evidence>
<evidence type="ECO:0000256" key="14">
    <source>
        <dbReference type="ARBA" id="ARBA00023180"/>
    </source>
</evidence>
<sequence length="923" mass="100791">MARIALPSIGFLLLLLLAVFKLEAEGAKSSSQRRWKREWVIPPQKLEENVDHTRKDYVAKIRSDQEIEVDWKGALTYSLKGIGATEDPVNLFIVDPHTGFVRVTGILDREKIAMFNLSGVARYANGDYAEKDIQLRVKVLDQNDCVPIFSPMVSGSIDELSLRDTVIMNVVARDDDEPGNVNSKVAYSIINQDPPGEQMFRISKDGRLYVWSPNLDREKIDHYVLTIRGADLYGEPGGNTATGTVTVRINDVNDNAPRLDRDHYEGRIDENTQDVEVMRFKALDDDIVNTDNWLAEFDIVSGNEAGYFKIETDPKTNEGVLKLVKPVDYEDLHELDLQVALANKAPFHPSTYPVKINVNNLPEPPRFNPKIKAVAISEDSKTVNLKDVIVRYPAMDGDTGKDAKNVRYVKGYDPDNWLVIDEETAEVRLNKLPDRESKHLVNGTYFAKILCISQDMPSKTATGTIAIQVEDYNDHCPTLTTTSQSMCLDDKVGTKGDWVVEHLNDTTVILRAHEALWPGPYAVSMEVADQQGQACPDKQVLTVDVCTCDEKNVCGDREAGTGALFGGPAIGLLILGLLMLLLIPLLLLFCNCGGAGAGGIGGGFSDMPFDTKEHLISYHTEGKGEDKDVPVLSAPVDYGGGFVQAMDAERSTRPAPPWAWAWAWAWRGRRRPGAFLASGSAMGGGHMEVDYMARNEMMAREYMGGASYEREEGSMYNGIALSEDYLEQYYSQKASCVAEGYPLQDSLLMYDCEGNGSVAGSVGCCSLLETDDDLGFLNDLGPKFKTLASICRGRERALGGAANMAAAASSAAAAGSSEMSMVAESSYAAARPTVNVQESVMIPNQAYLVQQPMYYAAAPMLQPMQYVMEPQVQGMYVMSDAPVAETMMVQEHRVIGGPAMHGGVIGGAAMHGGVIGVPPCTAG</sequence>
<evidence type="ECO:0000256" key="9">
    <source>
        <dbReference type="ARBA" id="ARBA00022837"/>
    </source>
</evidence>
<evidence type="ECO:0000256" key="5">
    <source>
        <dbReference type="ARBA" id="ARBA00022692"/>
    </source>
</evidence>
<dbReference type="Proteomes" id="UP001044222">
    <property type="component" value="Unassembled WGS sequence"/>
</dbReference>
<keyword evidence="8" id="KW-0677">Repeat</keyword>
<comment type="caution">
    <text evidence="21">The sequence shown here is derived from an EMBL/GenBank/DDBJ whole genome shotgun (WGS) entry which is preliminary data.</text>
</comment>
<feature type="domain" description="Cadherin" evidence="20">
    <location>
        <begin position="63"/>
        <end position="149"/>
    </location>
</feature>
<feature type="domain" description="Cadherin" evidence="20">
    <location>
        <begin position="149"/>
        <end position="259"/>
    </location>
</feature>
<keyword evidence="9 15" id="KW-0106">Calcium</keyword>
<feature type="domain" description="Cadherin" evidence="20">
    <location>
        <begin position="368"/>
        <end position="479"/>
    </location>
</feature>
<dbReference type="PANTHER" id="PTHR24025:SF29">
    <property type="entry name" value="DESMOGLEIN-2-LIKE-RELATED"/>
    <property type="match status" value="1"/>
</dbReference>
<keyword evidence="4" id="KW-0165">Cleavage on pair of basic residues</keyword>
<comment type="subcellular location">
    <subcellularLocation>
        <location evidence="2">Cell junction</location>
        <location evidence="2">Desmosome</location>
    </subcellularLocation>
    <subcellularLocation>
        <location evidence="1 16">Cell membrane</location>
        <topology evidence="1 16">Single-pass type I membrane protein</topology>
    </subcellularLocation>
</comment>
<dbReference type="FunFam" id="2.60.40.60:FF:000068">
    <property type="entry name" value="Desmoglein 1"/>
    <property type="match status" value="1"/>
</dbReference>
<accession>A0A9D3S4H5</accession>
<keyword evidence="6" id="KW-0479">Metal-binding</keyword>
<dbReference type="GO" id="GO:0007156">
    <property type="term" value="P:homophilic cell adhesion via plasma membrane adhesion molecules"/>
    <property type="evidence" value="ECO:0007669"/>
    <property type="project" value="InterPro"/>
</dbReference>
<dbReference type="SMART" id="SM00112">
    <property type="entry name" value="CA"/>
    <property type="match status" value="4"/>
</dbReference>
<dbReference type="PRINTS" id="PR01818">
    <property type="entry name" value="DESMOCADHERN"/>
</dbReference>
<dbReference type="PROSITE" id="PS00232">
    <property type="entry name" value="CADHERIN_1"/>
    <property type="match status" value="2"/>
</dbReference>
<dbReference type="Gene3D" id="4.10.900.10">
    <property type="entry name" value="TCF3-CBD (Catenin binding domain)"/>
    <property type="match status" value="1"/>
</dbReference>
<dbReference type="PANTHER" id="PTHR24025">
    <property type="entry name" value="DESMOGLEIN FAMILY MEMBER"/>
    <property type="match status" value="1"/>
</dbReference>
<dbReference type="InterPro" id="IPR020894">
    <property type="entry name" value="Cadherin_CS"/>
</dbReference>
<dbReference type="FunFam" id="4.10.900.10:FF:000003">
    <property type="entry name" value="Desmoglein 1"/>
    <property type="match status" value="1"/>
</dbReference>
<keyword evidence="11" id="KW-0965">Cell junction</keyword>
<dbReference type="Pfam" id="PF01049">
    <property type="entry name" value="CADH_Y-type_LIR"/>
    <property type="match status" value="1"/>
</dbReference>
<dbReference type="FunFam" id="2.60.40.60:FF:000074">
    <property type="entry name" value="Desmoglein 4"/>
    <property type="match status" value="1"/>
</dbReference>
<dbReference type="InterPro" id="IPR009122">
    <property type="entry name" value="Desmosomal_cadherin"/>
</dbReference>
<evidence type="ECO:0000256" key="8">
    <source>
        <dbReference type="ARBA" id="ARBA00022737"/>
    </source>
</evidence>
<dbReference type="Pfam" id="PF00028">
    <property type="entry name" value="Cadherin"/>
    <property type="match status" value="2"/>
</dbReference>
<proteinExistence type="predicted"/>
<keyword evidence="5 16" id="KW-0812">Transmembrane</keyword>
<evidence type="ECO:0000256" key="11">
    <source>
        <dbReference type="ARBA" id="ARBA00022949"/>
    </source>
</evidence>
<evidence type="ECO:0000256" key="3">
    <source>
        <dbReference type="ARBA" id="ARBA00022475"/>
    </source>
</evidence>
<evidence type="ECO:0000256" key="15">
    <source>
        <dbReference type="PROSITE-ProRule" id="PRU00043"/>
    </source>
</evidence>
<evidence type="ECO:0000256" key="1">
    <source>
        <dbReference type="ARBA" id="ARBA00004251"/>
    </source>
</evidence>
<dbReference type="AlphaFoldDB" id="A0A9D3S4H5"/>
<evidence type="ECO:0000256" key="2">
    <source>
        <dbReference type="ARBA" id="ARBA00004568"/>
    </source>
</evidence>
<dbReference type="SUPFAM" id="SSF49313">
    <property type="entry name" value="Cadherin-like"/>
    <property type="match status" value="4"/>
</dbReference>
<dbReference type="InterPro" id="IPR002126">
    <property type="entry name" value="Cadherin-like_dom"/>
</dbReference>
<keyword evidence="10 16" id="KW-0130">Cell adhesion</keyword>
<evidence type="ECO:0000256" key="19">
    <source>
        <dbReference type="SAM" id="SignalP"/>
    </source>
</evidence>
<dbReference type="PRINTS" id="PR01819">
    <property type="entry name" value="DESMOGLEIN"/>
</dbReference>
<keyword evidence="12 18" id="KW-1133">Transmembrane helix</keyword>
<dbReference type="EMBL" id="JAFIRN010000004">
    <property type="protein sequence ID" value="KAG5849882.1"/>
    <property type="molecule type" value="Genomic_DNA"/>
</dbReference>
<dbReference type="GO" id="GO:0002009">
    <property type="term" value="P:morphogenesis of an epithelium"/>
    <property type="evidence" value="ECO:0007669"/>
    <property type="project" value="UniProtKB-ARBA"/>
</dbReference>
<dbReference type="GO" id="GO:0030057">
    <property type="term" value="C:desmosome"/>
    <property type="evidence" value="ECO:0007669"/>
    <property type="project" value="UniProtKB-SubCell"/>
</dbReference>
<dbReference type="CDD" id="cd11304">
    <property type="entry name" value="Cadherin_repeat"/>
    <property type="match status" value="4"/>
</dbReference>
<evidence type="ECO:0000256" key="7">
    <source>
        <dbReference type="ARBA" id="ARBA00022729"/>
    </source>
</evidence>
<name>A0A9D3S4H5_ANGAN</name>
<dbReference type="FunFam" id="2.60.40.60:FF:000011">
    <property type="entry name" value="Cadherin 1"/>
    <property type="match status" value="1"/>
</dbReference>